<dbReference type="VEuPathDB" id="VectorBase:GPPI013790"/>
<dbReference type="EMBL" id="JXJN01006256">
    <property type="status" value="NOT_ANNOTATED_CDS"/>
    <property type="molecule type" value="Genomic_DNA"/>
</dbReference>
<reference evidence="1" key="2">
    <citation type="submission" date="2020-05" db="UniProtKB">
        <authorList>
            <consortium name="EnsemblMetazoa"/>
        </authorList>
    </citation>
    <scope>IDENTIFICATION</scope>
    <source>
        <strain evidence="1">IAEA</strain>
    </source>
</reference>
<dbReference type="EnsemblMetazoa" id="GPPI013790-RA">
    <property type="protein sequence ID" value="GPPI013790-PA"/>
    <property type="gene ID" value="GPPI013790"/>
</dbReference>
<dbReference type="AlphaFoldDB" id="A0A1B0AZF0"/>
<proteinExistence type="predicted"/>
<evidence type="ECO:0000313" key="2">
    <source>
        <dbReference type="Proteomes" id="UP000092460"/>
    </source>
</evidence>
<reference evidence="2" key="1">
    <citation type="submission" date="2015-01" db="EMBL/GenBank/DDBJ databases">
        <authorList>
            <person name="Aksoy S."/>
            <person name="Warren W."/>
            <person name="Wilson R.K."/>
        </authorList>
    </citation>
    <scope>NUCLEOTIDE SEQUENCE [LARGE SCALE GENOMIC DNA]</scope>
    <source>
        <strain evidence="2">IAEA</strain>
    </source>
</reference>
<keyword evidence="2" id="KW-1185">Reference proteome</keyword>
<name>A0A1B0AZF0_9MUSC</name>
<organism evidence="1 2">
    <name type="scientific">Glossina palpalis gambiensis</name>
    <dbReference type="NCBI Taxonomy" id="67801"/>
    <lineage>
        <taxon>Eukaryota</taxon>
        <taxon>Metazoa</taxon>
        <taxon>Ecdysozoa</taxon>
        <taxon>Arthropoda</taxon>
        <taxon>Hexapoda</taxon>
        <taxon>Insecta</taxon>
        <taxon>Pterygota</taxon>
        <taxon>Neoptera</taxon>
        <taxon>Endopterygota</taxon>
        <taxon>Diptera</taxon>
        <taxon>Brachycera</taxon>
        <taxon>Muscomorpha</taxon>
        <taxon>Hippoboscoidea</taxon>
        <taxon>Glossinidae</taxon>
        <taxon>Glossina</taxon>
    </lineage>
</organism>
<sequence>METSLKPPSQPPPRYVIVSVPLLPSPFFTRMKARANEVEVELKLKAKLELDFELKPNAEQMNL</sequence>
<evidence type="ECO:0000313" key="1">
    <source>
        <dbReference type="EnsemblMetazoa" id="GPPI013790-PA"/>
    </source>
</evidence>
<dbReference type="Proteomes" id="UP000092460">
    <property type="component" value="Unassembled WGS sequence"/>
</dbReference>
<accession>A0A1B0AZF0</accession>
<protein>
    <submittedName>
        <fullName evidence="1">Uncharacterized protein</fullName>
    </submittedName>
</protein>